<dbReference type="InterPro" id="IPR026988">
    <property type="entry name" value="YaaC-like"/>
</dbReference>
<sequence>MSPTQHDLFIPFYSETYSSRFLREQYEKINLTQAKTKSYHVCSSFMYHLQHGQLYFKQASIAPIEIKPILLFYGYVQLIKACVLTLDPNYPENSQVLAHGVTTRKRKKTSYRFLDDEVKVQKNGLFSLFLEKMFHVKHLEGEKYYMQTLLTHIADMHSLFHTLQRKDLSFKGIAKLNERHVEFSSQVLDLYHMTPNRFEQYIESFNDQYKGIRVTEKKTSIILSIPNWPNSFNSSPLLFDEQNKVYFLKDRNANSQYSLPEFATHFLLLYNLSMICRYEAEWWGDLIHTFDGVDFPFIFHYLEVAQYKLPQMVFNYLQHLDT</sequence>
<dbReference type="STRING" id="1236973.JCM9157_4512"/>
<keyword evidence="2" id="KW-1185">Reference proteome</keyword>
<evidence type="ECO:0000313" key="1">
    <source>
        <dbReference type="EMBL" id="GAE37243.1"/>
    </source>
</evidence>
<dbReference type="AlphaFoldDB" id="W4QZZ8"/>
<gene>
    <name evidence="1" type="ORF">JCM9157_4512</name>
</gene>
<evidence type="ECO:0000313" key="2">
    <source>
        <dbReference type="Proteomes" id="UP000018896"/>
    </source>
</evidence>
<protein>
    <recommendedName>
        <fullName evidence="3">YaaC</fullName>
    </recommendedName>
</protein>
<dbReference type="OrthoDB" id="2380109at2"/>
<reference evidence="1 2" key="1">
    <citation type="journal article" date="2014" name="Genome Announc.">
        <title>Draft Genome Sequences of Three Alkaliphilic Bacillus Strains, Bacillus wakoensis JCM 9140T, Bacillus akibai JCM 9157T, and Bacillus hemicellulosilyticus JCM 9152T.</title>
        <authorList>
            <person name="Yuki M."/>
            <person name="Oshima K."/>
            <person name="Suda W."/>
            <person name="Oshida Y."/>
            <person name="Kitamura K."/>
            <person name="Iida T."/>
            <person name="Hattori M."/>
            <person name="Ohkuma M."/>
        </authorList>
    </citation>
    <scope>NUCLEOTIDE SEQUENCE [LARGE SCALE GENOMIC DNA]</scope>
    <source>
        <strain evidence="1 2">JCM 9157</strain>
    </source>
</reference>
<accession>W4QZZ8</accession>
<organism evidence="1 2">
    <name type="scientific">Halalkalibacter akibai (strain ATCC 43226 / DSM 21942 / CIP 109018 / JCM 9157 / 1139)</name>
    <name type="common">Bacillus akibai</name>
    <dbReference type="NCBI Taxonomy" id="1236973"/>
    <lineage>
        <taxon>Bacteria</taxon>
        <taxon>Bacillati</taxon>
        <taxon>Bacillota</taxon>
        <taxon>Bacilli</taxon>
        <taxon>Bacillales</taxon>
        <taxon>Bacillaceae</taxon>
        <taxon>Halalkalibacter</taxon>
    </lineage>
</organism>
<dbReference type="Proteomes" id="UP000018896">
    <property type="component" value="Unassembled WGS sequence"/>
</dbReference>
<proteinExistence type="predicted"/>
<dbReference type="Pfam" id="PF14175">
    <property type="entry name" value="YaaC"/>
    <property type="match status" value="1"/>
</dbReference>
<dbReference type="EMBL" id="BAUV01000061">
    <property type="protein sequence ID" value="GAE37243.1"/>
    <property type="molecule type" value="Genomic_DNA"/>
</dbReference>
<dbReference type="eggNOG" id="ENOG502Z9JI">
    <property type="taxonomic scope" value="Bacteria"/>
</dbReference>
<comment type="caution">
    <text evidence="1">The sequence shown here is derived from an EMBL/GenBank/DDBJ whole genome shotgun (WGS) entry which is preliminary data.</text>
</comment>
<evidence type="ECO:0008006" key="3">
    <source>
        <dbReference type="Google" id="ProtNLM"/>
    </source>
</evidence>
<dbReference type="RefSeq" id="WP_052013289.1">
    <property type="nucleotide sequence ID" value="NZ_BAUV01000061.1"/>
</dbReference>
<name>W4QZZ8_HALA3</name>